<dbReference type="Gene3D" id="1.10.150.240">
    <property type="entry name" value="Putative phosphatase, domain 2"/>
    <property type="match status" value="1"/>
</dbReference>
<dbReference type="Gene3D" id="3.40.50.1000">
    <property type="entry name" value="HAD superfamily/HAD-like"/>
    <property type="match status" value="1"/>
</dbReference>
<reference evidence="5 6" key="1">
    <citation type="submission" date="2010-08" db="EMBL/GenBank/DDBJ databases">
        <title>The draft genome of Desulfovibrio fructosovorans JJ.</title>
        <authorList>
            <consortium name="US DOE Joint Genome Institute (JGI-PGF)"/>
            <person name="Lucas S."/>
            <person name="Copeland A."/>
            <person name="Lapidus A."/>
            <person name="Cheng J.-F."/>
            <person name="Bruce D."/>
            <person name="Goodwin L."/>
            <person name="Pitluck S."/>
            <person name="Land M.L."/>
            <person name="Hauser L."/>
            <person name="Chang Y.-J."/>
            <person name="Jeffries C."/>
            <person name="Wall J.D."/>
            <person name="Stahl D.A."/>
            <person name="Arkin A.P."/>
            <person name="Dehal P."/>
            <person name="Stolyar S.M."/>
            <person name="Hazen T.C."/>
            <person name="Woyke T.J."/>
        </authorList>
    </citation>
    <scope>NUCLEOTIDE SEQUENCE [LARGE SCALE GENOMIC DNA]</scope>
    <source>
        <strain evidence="5 6">JJ</strain>
    </source>
</reference>
<comment type="catalytic activity">
    <reaction evidence="1">
        <text>2-phosphoglycolate + H2O = glycolate + phosphate</text>
        <dbReference type="Rhea" id="RHEA:14369"/>
        <dbReference type="ChEBI" id="CHEBI:15377"/>
        <dbReference type="ChEBI" id="CHEBI:29805"/>
        <dbReference type="ChEBI" id="CHEBI:43474"/>
        <dbReference type="ChEBI" id="CHEBI:58033"/>
        <dbReference type="EC" id="3.1.3.18"/>
    </reaction>
</comment>
<dbReference type="SUPFAM" id="SSF56784">
    <property type="entry name" value="HAD-like"/>
    <property type="match status" value="1"/>
</dbReference>
<accession>E1JRW5</accession>
<evidence type="ECO:0000313" key="6">
    <source>
        <dbReference type="Proteomes" id="UP000006250"/>
    </source>
</evidence>
<name>E1JRW5_SOLFR</name>
<evidence type="ECO:0000256" key="3">
    <source>
        <dbReference type="ARBA" id="ARBA00006171"/>
    </source>
</evidence>
<gene>
    <name evidence="5" type="ORF">DesfrDRAFT_0364</name>
</gene>
<dbReference type="InterPro" id="IPR023214">
    <property type="entry name" value="HAD_sf"/>
</dbReference>
<dbReference type="AlphaFoldDB" id="E1JRW5"/>
<dbReference type="STRING" id="596151.DesfrDRAFT_0364"/>
<dbReference type="EC" id="3.1.3.18" evidence="4"/>
<protein>
    <recommendedName>
        <fullName evidence="4">phosphoglycolate phosphatase</fullName>
        <ecNumber evidence="4">3.1.3.18</ecNumber>
    </recommendedName>
</protein>
<dbReference type="GO" id="GO:0006281">
    <property type="term" value="P:DNA repair"/>
    <property type="evidence" value="ECO:0007669"/>
    <property type="project" value="TreeGrafter"/>
</dbReference>
<keyword evidence="5" id="KW-0378">Hydrolase</keyword>
<comment type="pathway">
    <text evidence="2">Organic acid metabolism; glycolate biosynthesis; glycolate from 2-phosphoglycolate: step 1/1.</text>
</comment>
<evidence type="ECO:0000256" key="4">
    <source>
        <dbReference type="ARBA" id="ARBA00013078"/>
    </source>
</evidence>
<comment type="caution">
    <text evidence="5">The sequence shown here is derived from an EMBL/GenBank/DDBJ whole genome shotgun (WGS) entry which is preliminary data.</text>
</comment>
<dbReference type="SFLD" id="SFLDG01129">
    <property type="entry name" value="C1.5:_HAD__Beta-PGM__Phosphata"/>
    <property type="match status" value="1"/>
</dbReference>
<dbReference type="GO" id="GO:0008967">
    <property type="term" value="F:phosphoglycolate phosphatase activity"/>
    <property type="evidence" value="ECO:0007669"/>
    <property type="project" value="UniProtKB-EC"/>
</dbReference>
<dbReference type="NCBIfam" id="TIGR01549">
    <property type="entry name" value="HAD-SF-IA-v1"/>
    <property type="match status" value="1"/>
</dbReference>
<dbReference type="InterPro" id="IPR036412">
    <property type="entry name" value="HAD-like_sf"/>
</dbReference>
<organism evidence="5 6">
    <name type="scientific">Solidesulfovibrio fructosivorans JJ]</name>
    <dbReference type="NCBI Taxonomy" id="596151"/>
    <lineage>
        <taxon>Bacteria</taxon>
        <taxon>Pseudomonadati</taxon>
        <taxon>Thermodesulfobacteriota</taxon>
        <taxon>Desulfovibrionia</taxon>
        <taxon>Desulfovibrionales</taxon>
        <taxon>Desulfovibrionaceae</taxon>
        <taxon>Solidesulfovibrio</taxon>
    </lineage>
</organism>
<dbReference type="PANTHER" id="PTHR43434">
    <property type="entry name" value="PHOSPHOGLYCOLATE PHOSPHATASE"/>
    <property type="match status" value="1"/>
</dbReference>
<dbReference type="Proteomes" id="UP000006250">
    <property type="component" value="Unassembled WGS sequence"/>
</dbReference>
<dbReference type="InterPro" id="IPR050155">
    <property type="entry name" value="HAD-like_hydrolase_sf"/>
</dbReference>
<evidence type="ECO:0000313" key="5">
    <source>
        <dbReference type="EMBL" id="EFL52734.1"/>
    </source>
</evidence>
<dbReference type="RefSeq" id="WP_005990543.1">
    <property type="nucleotide sequence ID" value="NZ_AECZ01000002.1"/>
</dbReference>
<dbReference type="Pfam" id="PF00702">
    <property type="entry name" value="Hydrolase"/>
    <property type="match status" value="1"/>
</dbReference>
<keyword evidence="6" id="KW-1185">Reference proteome</keyword>
<dbReference type="EMBL" id="AECZ01000002">
    <property type="protein sequence ID" value="EFL52734.1"/>
    <property type="molecule type" value="Genomic_DNA"/>
</dbReference>
<dbReference type="InterPro" id="IPR006439">
    <property type="entry name" value="HAD-SF_hydro_IA"/>
</dbReference>
<comment type="similarity">
    <text evidence="3">Belongs to the HAD-like hydrolase superfamily. CbbY/CbbZ/Gph/YieH family.</text>
</comment>
<dbReference type="GO" id="GO:0005829">
    <property type="term" value="C:cytosol"/>
    <property type="evidence" value="ECO:0007669"/>
    <property type="project" value="TreeGrafter"/>
</dbReference>
<sequence>MPPIRTLPDAVVFDFDGTLAELVLDFTAMKARVADAARPYLAEVPPPNGLPALEYAATLAARIRPAAPEAAGRFLAQVAQAIKDQEIEAAARAALFPHTREALARLAGKGVKIGIITRNCRAAINRIFPDARDFVGVILARDDARHVKPDPRHLLDALAALCATPARSLMVGDHPMDLDTGKAAGTLTAGVASGRVPRAELAAHKPDYLADNVGELVGMLES</sequence>
<dbReference type="InterPro" id="IPR023198">
    <property type="entry name" value="PGP-like_dom2"/>
</dbReference>
<dbReference type="PANTHER" id="PTHR43434:SF1">
    <property type="entry name" value="PHOSPHOGLYCOLATE PHOSPHATASE"/>
    <property type="match status" value="1"/>
</dbReference>
<proteinExistence type="inferred from homology"/>
<dbReference type="SFLD" id="SFLDS00003">
    <property type="entry name" value="Haloacid_Dehalogenase"/>
    <property type="match status" value="1"/>
</dbReference>
<evidence type="ECO:0000256" key="1">
    <source>
        <dbReference type="ARBA" id="ARBA00000830"/>
    </source>
</evidence>
<evidence type="ECO:0000256" key="2">
    <source>
        <dbReference type="ARBA" id="ARBA00004818"/>
    </source>
</evidence>
<dbReference type="OrthoDB" id="5421442at2"/>
<dbReference type="eggNOG" id="COG0546">
    <property type="taxonomic scope" value="Bacteria"/>
</dbReference>